<dbReference type="Proteomes" id="UP001431209">
    <property type="component" value="Unassembled WGS sequence"/>
</dbReference>
<feature type="compositionally biased region" description="Polar residues" evidence="1">
    <location>
        <begin position="1"/>
        <end position="16"/>
    </location>
</feature>
<feature type="domain" description="PH" evidence="2">
    <location>
        <begin position="354"/>
        <end position="483"/>
    </location>
</feature>
<dbReference type="InterPro" id="IPR001849">
    <property type="entry name" value="PH_domain"/>
</dbReference>
<evidence type="ECO:0000259" key="2">
    <source>
        <dbReference type="PROSITE" id="PS50003"/>
    </source>
</evidence>
<keyword evidence="4" id="KW-1185">Reference proteome</keyword>
<dbReference type="Gene3D" id="2.30.29.30">
    <property type="entry name" value="Pleckstrin-homology domain (PH domain)/Phosphotyrosine-binding domain (PTB)"/>
    <property type="match status" value="1"/>
</dbReference>
<proteinExistence type="predicted"/>
<reference evidence="3 4" key="1">
    <citation type="submission" date="2024-03" db="EMBL/GenBank/DDBJ databases">
        <title>The Acrasis kona genome and developmental transcriptomes reveal deep origins of eukaryotic multicellular pathways.</title>
        <authorList>
            <person name="Sheikh S."/>
            <person name="Fu C.-J."/>
            <person name="Brown M.W."/>
            <person name="Baldauf S.L."/>
        </authorList>
    </citation>
    <scope>NUCLEOTIDE SEQUENCE [LARGE SCALE GENOMIC DNA]</scope>
    <source>
        <strain evidence="3 4">ATCC MYA-3509</strain>
    </source>
</reference>
<dbReference type="AlphaFoldDB" id="A0AAW2YU88"/>
<accession>A0AAW2YU88</accession>
<gene>
    <name evidence="3" type="ORF">AKO1_007009</name>
</gene>
<dbReference type="PROSITE" id="PS50003">
    <property type="entry name" value="PH_DOMAIN"/>
    <property type="match status" value="1"/>
</dbReference>
<evidence type="ECO:0000313" key="4">
    <source>
        <dbReference type="Proteomes" id="UP001431209"/>
    </source>
</evidence>
<dbReference type="EMBL" id="JAOPGA020000683">
    <property type="protein sequence ID" value="KAL0480687.1"/>
    <property type="molecule type" value="Genomic_DNA"/>
</dbReference>
<organism evidence="3 4">
    <name type="scientific">Acrasis kona</name>
    <dbReference type="NCBI Taxonomy" id="1008807"/>
    <lineage>
        <taxon>Eukaryota</taxon>
        <taxon>Discoba</taxon>
        <taxon>Heterolobosea</taxon>
        <taxon>Tetramitia</taxon>
        <taxon>Eutetramitia</taxon>
        <taxon>Acrasidae</taxon>
        <taxon>Acrasis</taxon>
    </lineage>
</organism>
<feature type="compositionally biased region" description="Basic and acidic residues" evidence="1">
    <location>
        <begin position="215"/>
        <end position="230"/>
    </location>
</feature>
<feature type="region of interest" description="Disordered" evidence="1">
    <location>
        <begin position="1"/>
        <end position="120"/>
    </location>
</feature>
<dbReference type="InterPro" id="IPR011993">
    <property type="entry name" value="PH-like_dom_sf"/>
</dbReference>
<comment type="caution">
    <text evidence="3">The sequence shown here is derived from an EMBL/GenBank/DDBJ whole genome shotgun (WGS) entry which is preliminary data.</text>
</comment>
<sequence>MKHLGSSQSNTKNESSLKVIYKKSHSTRTSPSPARVVHSIKVDESEAEKSPKANEKVMDKHSPPKIDLEDSEPSSSPPSLPQSPKKFSPNSPLQHSTTSPPTSSIPSPILNTSVDTSPTEVTKSAINDNTFTISQLENDDAMSSTSQTYQDVVQDLHMRLSQFQRTTRTIRSNVIQDDQFELLLHNVTEFQSKLENLTKSLPLSIAQRQTSSSIKEQEEPIKQDSEPPIEKDVDLMTGSETDTEVTSSNQYVPTLLLNLNDITPSKKNALASHYLSAIKSSQKNPKPKPIDIDVIVSPTKKLLFDIDHHHDENQDVAFKTPTKSTTVYHYKAHQTPLNLSNISMTPTKTVLVLNMLKTGHVFFLHSTSGTYKKKPMHVFLSNDGCSLCMVPANDKKRHLDQIKYKFDIDDVLYVQRGSAVKNRRSLQIKNSIGGAILGVRKGEAKVDPEIMFSIVTRERSIDLEASSKSECITWAGAWETVVATPTVNSTIN</sequence>
<protein>
    <recommendedName>
        <fullName evidence="2">PH domain-containing protein</fullName>
    </recommendedName>
</protein>
<evidence type="ECO:0000256" key="1">
    <source>
        <dbReference type="SAM" id="MobiDB-lite"/>
    </source>
</evidence>
<dbReference type="SUPFAM" id="SSF50729">
    <property type="entry name" value="PH domain-like"/>
    <property type="match status" value="1"/>
</dbReference>
<feature type="compositionally biased region" description="Polar residues" evidence="1">
    <location>
        <begin position="110"/>
        <end position="120"/>
    </location>
</feature>
<feature type="region of interest" description="Disordered" evidence="1">
    <location>
        <begin position="208"/>
        <end position="230"/>
    </location>
</feature>
<evidence type="ECO:0000313" key="3">
    <source>
        <dbReference type="EMBL" id="KAL0480687.1"/>
    </source>
</evidence>
<feature type="compositionally biased region" description="Low complexity" evidence="1">
    <location>
        <begin position="96"/>
        <end position="109"/>
    </location>
</feature>
<feature type="compositionally biased region" description="Basic and acidic residues" evidence="1">
    <location>
        <begin position="40"/>
        <end position="68"/>
    </location>
</feature>
<name>A0AAW2YU88_9EUKA</name>